<name>A0AAV4LU93_BABCB</name>
<comment type="caution">
    <text evidence="1">The sequence shown here is derived from an EMBL/GenBank/DDBJ whole genome shotgun (WGS) entry which is preliminary data.</text>
</comment>
<protein>
    <submittedName>
        <fullName evidence="1">Uncharacterized protein</fullName>
    </submittedName>
</protein>
<reference evidence="1 2" key="1">
    <citation type="submission" date="2021-06" db="EMBL/GenBank/DDBJ databases">
        <title>Genome sequence of Babesia caballi.</title>
        <authorList>
            <person name="Yamagishi J."/>
            <person name="Kidaka T."/>
            <person name="Ochi A."/>
        </authorList>
    </citation>
    <scope>NUCLEOTIDE SEQUENCE [LARGE SCALE GENOMIC DNA]</scope>
    <source>
        <strain evidence="1">USDA-D6B2</strain>
    </source>
</reference>
<gene>
    <name evidence="1" type="ORF">BcabD6B2_28650</name>
</gene>
<dbReference type="AlphaFoldDB" id="A0AAV4LU93"/>
<dbReference type="RefSeq" id="XP_067715499.1">
    <property type="nucleotide sequence ID" value="XM_067859398.1"/>
</dbReference>
<accession>A0AAV4LU93</accession>
<dbReference type="Proteomes" id="UP001497744">
    <property type="component" value="Unassembled WGS sequence"/>
</dbReference>
<dbReference type="GeneID" id="94194911"/>
<organism evidence="1 2">
    <name type="scientific">Babesia caballi</name>
    <dbReference type="NCBI Taxonomy" id="5871"/>
    <lineage>
        <taxon>Eukaryota</taxon>
        <taxon>Sar</taxon>
        <taxon>Alveolata</taxon>
        <taxon>Apicomplexa</taxon>
        <taxon>Aconoidasida</taxon>
        <taxon>Piroplasmida</taxon>
        <taxon>Babesiidae</taxon>
        <taxon>Babesia</taxon>
    </lineage>
</organism>
<keyword evidence="2" id="KW-1185">Reference proteome</keyword>
<evidence type="ECO:0000313" key="1">
    <source>
        <dbReference type="EMBL" id="GIX63430.1"/>
    </source>
</evidence>
<evidence type="ECO:0000313" key="2">
    <source>
        <dbReference type="Proteomes" id="UP001497744"/>
    </source>
</evidence>
<sequence length="238" mass="24701">MPQQWLRRREERLRTPFELAGGADSSVVASPSGRESGLSSVFGTMPRLVAGTPVDGTLEAATYSFTSAEGLLARSGGGRSDAEHFVVGGRRDEAGGGVFGDCFVPYPQRVQGADVVHNGLGVTQSGDQAVPGIEQSLLQPGTSGDRQPVALTYDDQIAKNTVQVCDARAVGLNGEQIVEERVERGGARRLDCLLPPSAPASSHVERPQDAAGKRAGVEVWAQFNSSADAGAGGGVACL</sequence>
<proteinExistence type="predicted"/>
<dbReference type="EMBL" id="BPLF01000002">
    <property type="protein sequence ID" value="GIX63430.1"/>
    <property type="molecule type" value="Genomic_DNA"/>
</dbReference>